<dbReference type="AlphaFoldDB" id="A0A0N4YWI1"/>
<dbReference type="Pfam" id="PF11717">
    <property type="entry name" value="Tudor-knot"/>
    <property type="match status" value="1"/>
</dbReference>
<dbReference type="InterPro" id="IPR025995">
    <property type="entry name" value="Tudor-knot"/>
</dbReference>
<protein>
    <submittedName>
        <fullName evidence="4">Tudor-knot domain-containing protein</fullName>
    </submittedName>
</protein>
<organism evidence="4">
    <name type="scientific">Nippostrongylus brasiliensis</name>
    <name type="common">Rat hookworm</name>
    <dbReference type="NCBI Taxonomy" id="27835"/>
    <lineage>
        <taxon>Eukaryota</taxon>
        <taxon>Metazoa</taxon>
        <taxon>Ecdysozoa</taxon>
        <taxon>Nematoda</taxon>
        <taxon>Chromadorea</taxon>
        <taxon>Rhabditida</taxon>
        <taxon>Rhabditina</taxon>
        <taxon>Rhabditomorpha</taxon>
        <taxon>Strongyloidea</taxon>
        <taxon>Heligmosomidae</taxon>
        <taxon>Nippostrongylus</taxon>
    </lineage>
</organism>
<dbReference type="SUPFAM" id="SSF54160">
    <property type="entry name" value="Chromo domain-like"/>
    <property type="match status" value="1"/>
</dbReference>
<sequence>MPPKKIPAVTYELNDRILCKYGDLYYEGKIVNVSTEDKERIFTVHYQGWHKRHDAIIPESQSRNLFLPYTEQNLARAKYYGCLPPSLRDILEKDNDAVLNRRLLTKLPAIYPIDMMLCEISTEMGLSMLDNLTADLLPSNVVQSQRRIILKKPHDVIEQSVPFLKRHLHQCQNIQRFSSFGYDPHLVNVRQWVVRYAVGEDLKIDRFKRIMRS</sequence>
<gene>
    <name evidence="2" type="ORF">NBR_LOCUS21604</name>
</gene>
<dbReference type="Proteomes" id="UP000271162">
    <property type="component" value="Unassembled WGS sequence"/>
</dbReference>
<keyword evidence="3" id="KW-1185">Reference proteome</keyword>
<dbReference type="InterPro" id="IPR016197">
    <property type="entry name" value="Chromo-like_dom_sf"/>
</dbReference>
<dbReference type="Gene3D" id="2.30.30.140">
    <property type="match status" value="1"/>
</dbReference>
<reference evidence="4" key="1">
    <citation type="submission" date="2017-02" db="UniProtKB">
        <authorList>
            <consortium name="WormBaseParasite"/>
        </authorList>
    </citation>
    <scope>IDENTIFICATION</scope>
</reference>
<evidence type="ECO:0000313" key="2">
    <source>
        <dbReference type="EMBL" id="VDL85670.1"/>
    </source>
</evidence>
<evidence type="ECO:0000313" key="4">
    <source>
        <dbReference type="WBParaSite" id="NBR_0002160301-mRNA-1"/>
    </source>
</evidence>
<reference evidence="2 3" key="2">
    <citation type="submission" date="2018-11" db="EMBL/GenBank/DDBJ databases">
        <authorList>
            <consortium name="Pathogen Informatics"/>
        </authorList>
    </citation>
    <scope>NUCLEOTIDE SEQUENCE [LARGE SCALE GENOMIC DNA]</scope>
</reference>
<evidence type="ECO:0000313" key="3">
    <source>
        <dbReference type="Proteomes" id="UP000271162"/>
    </source>
</evidence>
<name>A0A0N4YWI1_NIPBR</name>
<dbReference type="WBParaSite" id="NBR_0002160301-mRNA-1">
    <property type="protein sequence ID" value="NBR_0002160301-mRNA-1"/>
    <property type="gene ID" value="NBR_0002160301"/>
</dbReference>
<accession>A0A0N4YWI1</accession>
<evidence type="ECO:0000259" key="1">
    <source>
        <dbReference type="Pfam" id="PF11717"/>
    </source>
</evidence>
<dbReference type="EMBL" id="UYSL01026581">
    <property type="protein sequence ID" value="VDL85670.1"/>
    <property type="molecule type" value="Genomic_DNA"/>
</dbReference>
<proteinExistence type="predicted"/>
<dbReference type="STRING" id="27835.A0A0N4YWI1"/>
<feature type="domain" description="Tudor-knot" evidence="1">
    <location>
        <begin position="16"/>
        <end position="60"/>
    </location>
</feature>